<keyword evidence="3" id="KW-1185">Reference proteome</keyword>
<dbReference type="EMBL" id="BAAANS010000080">
    <property type="protein sequence ID" value="GAA2121773.1"/>
    <property type="molecule type" value="Genomic_DNA"/>
</dbReference>
<comment type="caution">
    <text evidence="2">The sequence shown here is derived from an EMBL/GenBank/DDBJ whole genome shotgun (WGS) entry which is preliminary data.</text>
</comment>
<sequence>MLTCMSSTLLLAPRINETGLQLRTAAGRRGLRAFTAASWRAPHELTGTPVHLYGGPLFADAVGRELGIAPLEPADGWLAALPRRVTGRRVELTTLAEARGRSGPAFVKAPADKHFAARVYRDGAELPGPELLDGETPVLVSEVVRFVSEYRLFVLDGAVRSASRYALDGELAIAPTGSDDAGSDDAGSDGAGPDGAELLAFAADVLAAATGPAALPSAAVVDLGRTESGWAVVEANAAWASGGYACDPDAVLDVVLRAAGPLGELRPADRPFLRPLPEVVD</sequence>
<name>A0ABP5JVW3_9ACTN</name>
<dbReference type="InterPro" id="IPR041261">
    <property type="entry name" value="R2K_2"/>
</dbReference>
<evidence type="ECO:0000313" key="3">
    <source>
        <dbReference type="Proteomes" id="UP001500897"/>
    </source>
</evidence>
<gene>
    <name evidence="2" type="ORF">GCM10009759_71770</name>
</gene>
<evidence type="ECO:0000259" key="1">
    <source>
        <dbReference type="Pfam" id="PF18299"/>
    </source>
</evidence>
<reference evidence="3" key="1">
    <citation type="journal article" date="2019" name="Int. J. Syst. Evol. Microbiol.">
        <title>The Global Catalogue of Microorganisms (GCM) 10K type strain sequencing project: providing services to taxonomists for standard genome sequencing and annotation.</title>
        <authorList>
            <consortium name="The Broad Institute Genomics Platform"/>
            <consortium name="The Broad Institute Genome Sequencing Center for Infectious Disease"/>
            <person name="Wu L."/>
            <person name="Ma J."/>
        </authorList>
    </citation>
    <scope>NUCLEOTIDE SEQUENCE [LARGE SCALE GENOMIC DNA]</scope>
    <source>
        <strain evidence="3">JCM 14559</strain>
    </source>
</reference>
<dbReference type="Proteomes" id="UP001500897">
    <property type="component" value="Unassembled WGS sequence"/>
</dbReference>
<evidence type="ECO:0000313" key="2">
    <source>
        <dbReference type="EMBL" id="GAA2121773.1"/>
    </source>
</evidence>
<feature type="domain" description="ATP-grasp" evidence="1">
    <location>
        <begin position="86"/>
        <end position="254"/>
    </location>
</feature>
<protein>
    <recommendedName>
        <fullName evidence="1">ATP-grasp domain-containing protein</fullName>
    </recommendedName>
</protein>
<proteinExistence type="predicted"/>
<dbReference type="Pfam" id="PF18299">
    <property type="entry name" value="R2K_2"/>
    <property type="match status" value="1"/>
</dbReference>
<accession>A0ABP5JVW3</accession>
<organism evidence="2 3">
    <name type="scientific">Kitasatospora saccharophila</name>
    <dbReference type="NCBI Taxonomy" id="407973"/>
    <lineage>
        <taxon>Bacteria</taxon>
        <taxon>Bacillati</taxon>
        <taxon>Actinomycetota</taxon>
        <taxon>Actinomycetes</taxon>
        <taxon>Kitasatosporales</taxon>
        <taxon>Streptomycetaceae</taxon>
        <taxon>Kitasatospora</taxon>
    </lineage>
</organism>